<keyword evidence="2" id="KW-1185">Reference proteome</keyword>
<dbReference type="EMBL" id="BAFN01000001">
    <property type="protein sequence ID" value="GAN31641.1"/>
    <property type="molecule type" value="Genomic_DNA"/>
</dbReference>
<name>A0ABQ0JSD8_9BACT</name>
<comment type="caution">
    <text evidence="1">The sequence shown here is derived from an EMBL/GenBank/DDBJ whole genome shotgun (WGS) entry which is preliminary data.</text>
</comment>
<proteinExistence type="predicted"/>
<evidence type="ECO:0000313" key="2">
    <source>
        <dbReference type="Proteomes" id="UP000032309"/>
    </source>
</evidence>
<protein>
    <submittedName>
        <fullName evidence="1">Uncharacterized protein</fullName>
    </submittedName>
</protein>
<sequence>MKDMINPVTGFYFTSFWCTNHYIKEPPMVSFDKTWIFSPFPHRLARRPLVMPEEEIAKREILINMAIDQFTQRLYKFWVTIQ</sequence>
<gene>
    <name evidence="1" type="ORF">BROSI_A0142</name>
</gene>
<organism evidence="1 2">
    <name type="scientific">Candidatus Brocadia sinica JPN1</name>
    <dbReference type="NCBI Taxonomy" id="1197129"/>
    <lineage>
        <taxon>Bacteria</taxon>
        <taxon>Pseudomonadati</taxon>
        <taxon>Planctomycetota</taxon>
        <taxon>Candidatus Brocadiia</taxon>
        <taxon>Candidatus Brocadiales</taxon>
        <taxon>Candidatus Brocadiaceae</taxon>
        <taxon>Candidatus Brocadia</taxon>
    </lineage>
</organism>
<evidence type="ECO:0000313" key="1">
    <source>
        <dbReference type="EMBL" id="GAN31641.1"/>
    </source>
</evidence>
<reference evidence="2" key="1">
    <citation type="journal article" date="2015" name="Genome Announc.">
        <title>Draft Genome Sequence of an Anaerobic Ammonium-Oxidizing Bacterium, "Candidatus Brocadia sinica".</title>
        <authorList>
            <person name="Oshiki M."/>
            <person name="Shinyako-Hata K."/>
            <person name="Satoh H."/>
            <person name="Okabe S."/>
        </authorList>
    </citation>
    <scope>NUCLEOTIDE SEQUENCE [LARGE SCALE GENOMIC DNA]</scope>
    <source>
        <strain evidence="2">JPN1</strain>
    </source>
</reference>
<accession>A0ABQ0JSD8</accession>
<dbReference type="Proteomes" id="UP000032309">
    <property type="component" value="Unassembled WGS sequence"/>
</dbReference>